<reference evidence="3" key="2">
    <citation type="submission" date="2020-09" db="EMBL/GenBank/DDBJ databases">
        <authorList>
            <person name="Sun Q."/>
            <person name="Zhou Y."/>
        </authorList>
    </citation>
    <scope>NUCLEOTIDE SEQUENCE</scope>
    <source>
        <strain evidence="3">CGMCC 4.7306</strain>
    </source>
</reference>
<protein>
    <submittedName>
        <fullName evidence="3">Uncharacterized protein</fullName>
    </submittedName>
</protein>
<proteinExistence type="predicted"/>
<evidence type="ECO:0000313" key="3">
    <source>
        <dbReference type="EMBL" id="GGL49817.1"/>
    </source>
</evidence>
<keyword evidence="2" id="KW-0472">Membrane</keyword>
<accession>A0A917S108</accession>
<evidence type="ECO:0000313" key="4">
    <source>
        <dbReference type="Proteomes" id="UP000613840"/>
    </source>
</evidence>
<feature type="region of interest" description="Disordered" evidence="1">
    <location>
        <begin position="1"/>
        <end position="54"/>
    </location>
</feature>
<feature type="transmembrane region" description="Helical" evidence="2">
    <location>
        <begin position="199"/>
        <end position="226"/>
    </location>
</feature>
<gene>
    <name evidence="3" type="ORF">GCM10011575_04980</name>
</gene>
<feature type="transmembrane region" description="Helical" evidence="2">
    <location>
        <begin position="122"/>
        <end position="146"/>
    </location>
</feature>
<feature type="transmembrane region" description="Helical" evidence="2">
    <location>
        <begin position="76"/>
        <end position="102"/>
    </location>
</feature>
<evidence type="ECO:0000256" key="2">
    <source>
        <dbReference type="SAM" id="Phobius"/>
    </source>
</evidence>
<sequence>MEATDPAADPTADPARSRAQHSATSEPTVRVPPPAGDTETPGGGTTTGEPVAPVTTVNDRSEVVRRQREAYGGIKFGSCFFGWLTATGMSVLLTALVAAAGLGVGLANNVTTDTATQNSESLGLAGAIALVVIGFIAYLCGGYVAGRMARFNGVRQGTGVWLWAIVIAIVLGVIGLIAGNKYNVLDRTNSFPRLPVGDGTLTSGGIIVAAALVIVALIGAVVGGLLGMRFHRRVDRVGLEPVDPEV</sequence>
<reference evidence="3" key="1">
    <citation type="journal article" date="2014" name="Int. J. Syst. Evol. Microbiol.">
        <title>Complete genome sequence of Corynebacterium casei LMG S-19264T (=DSM 44701T), isolated from a smear-ripened cheese.</title>
        <authorList>
            <consortium name="US DOE Joint Genome Institute (JGI-PGF)"/>
            <person name="Walter F."/>
            <person name="Albersmeier A."/>
            <person name="Kalinowski J."/>
            <person name="Ruckert C."/>
        </authorList>
    </citation>
    <scope>NUCLEOTIDE SEQUENCE</scope>
    <source>
        <strain evidence="3">CGMCC 4.7306</strain>
    </source>
</reference>
<keyword evidence="2" id="KW-1133">Transmembrane helix</keyword>
<feature type="transmembrane region" description="Helical" evidence="2">
    <location>
        <begin position="158"/>
        <end position="179"/>
    </location>
</feature>
<comment type="caution">
    <text evidence="3">The sequence shown here is derived from an EMBL/GenBank/DDBJ whole genome shotgun (WGS) entry which is preliminary data.</text>
</comment>
<name>A0A917S108_9ACTN</name>
<keyword evidence="2" id="KW-0812">Transmembrane</keyword>
<feature type="compositionally biased region" description="Low complexity" evidence="1">
    <location>
        <begin position="1"/>
        <end position="14"/>
    </location>
</feature>
<organism evidence="3 4">
    <name type="scientific">Microlunatus endophyticus</name>
    <dbReference type="NCBI Taxonomy" id="1716077"/>
    <lineage>
        <taxon>Bacteria</taxon>
        <taxon>Bacillati</taxon>
        <taxon>Actinomycetota</taxon>
        <taxon>Actinomycetes</taxon>
        <taxon>Propionibacteriales</taxon>
        <taxon>Propionibacteriaceae</taxon>
        <taxon>Microlunatus</taxon>
    </lineage>
</organism>
<dbReference type="EMBL" id="BMMZ01000001">
    <property type="protein sequence ID" value="GGL49817.1"/>
    <property type="molecule type" value="Genomic_DNA"/>
</dbReference>
<keyword evidence="4" id="KW-1185">Reference proteome</keyword>
<dbReference type="AlphaFoldDB" id="A0A917S108"/>
<dbReference type="RefSeq" id="WP_188893563.1">
    <property type="nucleotide sequence ID" value="NZ_BMMZ01000001.1"/>
</dbReference>
<dbReference type="Proteomes" id="UP000613840">
    <property type="component" value="Unassembled WGS sequence"/>
</dbReference>
<evidence type="ECO:0000256" key="1">
    <source>
        <dbReference type="SAM" id="MobiDB-lite"/>
    </source>
</evidence>